<keyword evidence="3" id="KW-1185">Reference proteome</keyword>
<protein>
    <recommendedName>
        <fullName evidence="1">N-acetyltransferase domain-containing protein</fullName>
    </recommendedName>
</protein>
<dbReference type="Proteomes" id="UP000838324">
    <property type="component" value="Unassembled WGS sequence"/>
</dbReference>
<dbReference type="PANTHER" id="PTHR43415:SF3">
    <property type="entry name" value="GNAT-FAMILY ACETYLTRANSFERASE"/>
    <property type="match status" value="1"/>
</dbReference>
<dbReference type="RefSeq" id="WP_236330167.1">
    <property type="nucleotide sequence ID" value="NZ_CAKMMG010000001.1"/>
</dbReference>
<dbReference type="Gene3D" id="3.40.630.30">
    <property type="match status" value="1"/>
</dbReference>
<dbReference type="Pfam" id="PF00583">
    <property type="entry name" value="Acetyltransf_1"/>
    <property type="match status" value="1"/>
</dbReference>
<dbReference type="CDD" id="cd04301">
    <property type="entry name" value="NAT_SF"/>
    <property type="match status" value="1"/>
</dbReference>
<gene>
    <name evidence="2" type="ORF">PAECIP111892_00898</name>
</gene>
<dbReference type="SUPFAM" id="SSF55729">
    <property type="entry name" value="Acyl-CoA N-acyltransferases (Nat)"/>
    <property type="match status" value="1"/>
</dbReference>
<dbReference type="PANTHER" id="PTHR43415">
    <property type="entry name" value="SPERMIDINE N(1)-ACETYLTRANSFERASE"/>
    <property type="match status" value="1"/>
</dbReference>
<evidence type="ECO:0000259" key="1">
    <source>
        <dbReference type="PROSITE" id="PS51186"/>
    </source>
</evidence>
<organism evidence="2 3">
    <name type="scientific">Paenibacillus auburnensis</name>
    <dbReference type="NCBI Taxonomy" id="2905649"/>
    <lineage>
        <taxon>Bacteria</taxon>
        <taxon>Bacillati</taxon>
        <taxon>Bacillota</taxon>
        <taxon>Bacilli</taxon>
        <taxon>Bacillales</taxon>
        <taxon>Paenibacillaceae</taxon>
        <taxon>Paenibacillus</taxon>
    </lineage>
</organism>
<sequence length="168" mass="18657">MIVTLRKLVPEDAAGLLNLQHTLDRESSFMLLEPDERQTGLQQVKEMIESFTASSTSILIGAEVNGGLAGYLSVRGGSVRRNKHSAYIVIGILQQYQGMGIGSGLFQEMEAWARTVGIVRLELTVMTHNERGIALYKKCGFEIEGMKRKSLNIGGEWVDEYYMSKIIA</sequence>
<feature type="domain" description="N-acetyltransferase" evidence="1">
    <location>
        <begin position="3"/>
        <end position="168"/>
    </location>
</feature>
<dbReference type="InterPro" id="IPR000182">
    <property type="entry name" value="GNAT_dom"/>
</dbReference>
<name>A0ABM9BRN7_9BACL</name>
<evidence type="ECO:0000313" key="3">
    <source>
        <dbReference type="Proteomes" id="UP000838324"/>
    </source>
</evidence>
<dbReference type="InterPro" id="IPR016181">
    <property type="entry name" value="Acyl_CoA_acyltransferase"/>
</dbReference>
<dbReference type="EMBL" id="CAKMMG010000001">
    <property type="protein sequence ID" value="CAH1192244.1"/>
    <property type="molecule type" value="Genomic_DNA"/>
</dbReference>
<proteinExistence type="predicted"/>
<accession>A0ABM9BRN7</accession>
<comment type="caution">
    <text evidence="2">The sequence shown here is derived from an EMBL/GenBank/DDBJ whole genome shotgun (WGS) entry which is preliminary data.</text>
</comment>
<evidence type="ECO:0000313" key="2">
    <source>
        <dbReference type="EMBL" id="CAH1192244.1"/>
    </source>
</evidence>
<reference evidence="2" key="1">
    <citation type="submission" date="2022-01" db="EMBL/GenBank/DDBJ databases">
        <authorList>
            <person name="Criscuolo A."/>
        </authorList>
    </citation>
    <scope>NUCLEOTIDE SEQUENCE</scope>
    <source>
        <strain evidence="2">CIP111892</strain>
    </source>
</reference>
<dbReference type="PROSITE" id="PS51186">
    <property type="entry name" value="GNAT"/>
    <property type="match status" value="1"/>
</dbReference>